<evidence type="ECO:0000313" key="2">
    <source>
        <dbReference type="Proteomes" id="UP001159427"/>
    </source>
</evidence>
<sequence length="138" mass="15956">LINPASKFQVSIVEIDPHGRESYKSKLTDVPLSEQELGLKDFSQNLEIPRLSNEEQASLEHDLTVQEIKNVLHSFEKNKTSDNKLRQFCFKVVHRIITTKKALLKYKLMTKVLSALIQIQLNTPFYIVKSQRNSFSKL</sequence>
<evidence type="ECO:0000313" key="1">
    <source>
        <dbReference type="EMBL" id="CAH3150293.1"/>
    </source>
</evidence>
<gene>
    <name evidence="1" type="ORF">PEVE_00045177</name>
</gene>
<dbReference type="Proteomes" id="UP001159427">
    <property type="component" value="Unassembled WGS sequence"/>
</dbReference>
<accession>A0ABN8PU50</accession>
<feature type="non-terminal residue" evidence="1">
    <location>
        <position position="1"/>
    </location>
</feature>
<reference evidence="1 2" key="1">
    <citation type="submission" date="2022-05" db="EMBL/GenBank/DDBJ databases">
        <authorList>
            <consortium name="Genoscope - CEA"/>
            <person name="William W."/>
        </authorList>
    </citation>
    <scope>NUCLEOTIDE SEQUENCE [LARGE SCALE GENOMIC DNA]</scope>
</reference>
<comment type="caution">
    <text evidence="1">The sequence shown here is derived from an EMBL/GenBank/DDBJ whole genome shotgun (WGS) entry which is preliminary data.</text>
</comment>
<keyword evidence="2" id="KW-1185">Reference proteome</keyword>
<protein>
    <submittedName>
        <fullName evidence="1">Uncharacterized protein</fullName>
    </submittedName>
</protein>
<name>A0ABN8PU50_9CNID</name>
<organism evidence="1 2">
    <name type="scientific">Porites evermanni</name>
    <dbReference type="NCBI Taxonomy" id="104178"/>
    <lineage>
        <taxon>Eukaryota</taxon>
        <taxon>Metazoa</taxon>
        <taxon>Cnidaria</taxon>
        <taxon>Anthozoa</taxon>
        <taxon>Hexacorallia</taxon>
        <taxon>Scleractinia</taxon>
        <taxon>Fungiina</taxon>
        <taxon>Poritidae</taxon>
        <taxon>Porites</taxon>
    </lineage>
</organism>
<proteinExistence type="predicted"/>
<dbReference type="EMBL" id="CALNXI010000989">
    <property type="protein sequence ID" value="CAH3150293.1"/>
    <property type="molecule type" value="Genomic_DNA"/>
</dbReference>